<name>A0A8H6T6C9_9AGAR</name>
<dbReference type="Proteomes" id="UP000636479">
    <property type="component" value="Unassembled WGS sequence"/>
</dbReference>
<accession>A0A8H6T6C9</accession>
<dbReference type="RefSeq" id="XP_037223874.1">
    <property type="nucleotide sequence ID" value="XM_037358779.1"/>
</dbReference>
<gene>
    <name evidence="2" type="ORF">MIND_00187000</name>
</gene>
<organism evidence="2 3">
    <name type="scientific">Mycena indigotica</name>
    <dbReference type="NCBI Taxonomy" id="2126181"/>
    <lineage>
        <taxon>Eukaryota</taxon>
        <taxon>Fungi</taxon>
        <taxon>Dikarya</taxon>
        <taxon>Basidiomycota</taxon>
        <taxon>Agaricomycotina</taxon>
        <taxon>Agaricomycetes</taxon>
        <taxon>Agaricomycetidae</taxon>
        <taxon>Agaricales</taxon>
        <taxon>Marasmiineae</taxon>
        <taxon>Mycenaceae</taxon>
        <taxon>Mycena</taxon>
    </lineage>
</organism>
<dbReference type="EMBL" id="JACAZF010000002">
    <property type="protein sequence ID" value="KAF7311766.1"/>
    <property type="molecule type" value="Genomic_DNA"/>
</dbReference>
<feature type="compositionally biased region" description="Pro residues" evidence="1">
    <location>
        <begin position="113"/>
        <end position="133"/>
    </location>
</feature>
<evidence type="ECO:0000313" key="2">
    <source>
        <dbReference type="EMBL" id="KAF7311766.1"/>
    </source>
</evidence>
<evidence type="ECO:0000313" key="3">
    <source>
        <dbReference type="Proteomes" id="UP000636479"/>
    </source>
</evidence>
<protein>
    <submittedName>
        <fullName evidence="2">Uncharacterized protein</fullName>
    </submittedName>
</protein>
<sequence>MRIFRPALVTVHKPTTTIDTTFVVPNERMQLMHTNIGTAGHMTRSALHRADPLLLVLCFKFIHGGYLWPPVTRSGCSDTRATQGNWGKARAHQPLLKGKGESKRWPFYSSGPGTPPDHPPYPHTRAPPTPKPVRPLSRHASGGRDPPSVSLPIEPATDDVRSSIPNSTAVTGLVQELVPGTSYHPRRVLLLDNGKAVVVLLSTVLFPCCNCKPAFCHPTIPLQSMFGTELLYDEDSGLS</sequence>
<proteinExistence type="predicted"/>
<evidence type="ECO:0000256" key="1">
    <source>
        <dbReference type="SAM" id="MobiDB-lite"/>
    </source>
</evidence>
<feature type="region of interest" description="Disordered" evidence="1">
    <location>
        <begin position="100"/>
        <end position="164"/>
    </location>
</feature>
<reference evidence="2" key="1">
    <citation type="submission" date="2020-05" db="EMBL/GenBank/DDBJ databases">
        <title>Mycena genomes resolve the evolution of fungal bioluminescence.</title>
        <authorList>
            <person name="Tsai I.J."/>
        </authorList>
    </citation>
    <scope>NUCLEOTIDE SEQUENCE</scope>
    <source>
        <strain evidence="2">171206Taipei</strain>
    </source>
</reference>
<dbReference type="GeneID" id="59341295"/>
<keyword evidence="3" id="KW-1185">Reference proteome</keyword>
<dbReference type="AlphaFoldDB" id="A0A8H6T6C9"/>
<comment type="caution">
    <text evidence="2">The sequence shown here is derived from an EMBL/GenBank/DDBJ whole genome shotgun (WGS) entry which is preliminary data.</text>
</comment>